<organism evidence="10 11">
    <name type="scientific">Corymbia citriodora subsp. variegata</name>
    <dbReference type="NCBI Taxonomy" id="360336"/>
    <lineage>
        <taxon>Eukaryota</taxon>
        <taxon>Viridiplantae</taxon>
        <taxon>Streptophyta</taxon>
        <taxon>Embryophyta</taxon>
        <taxon>Tracheophyta</taxon>
        <taxon>Spermatophyta</taxon>
        <taxon>Magnoliopsida</taxon>
        <taxon>eudicotyledons</taxon>
        <taxon>Gunneridae</taxon>
        <taxon>Pentapetalae</taxon>
        <taxon>rosids</taxon>
        <taxon>malvids</taxon>
        <taxon>Myrtales</taxon>
        <taxon>Myrtaceae</taxon>
        <taxon>Myrtoideae</taxon>
        <taxon>Eucalypteae</taxon>
        <taxon>Corymbia</taxon>
    </lineage>
</organism>
<dbReference type="EMBL" id="MU089545">
    <property type="protein sequence ID" value="KAF7851398.1"/>
    <property type="molecule type" value="Genomic_DNA"/>
</dbReference>
<dbReference type="Gene3D" id="1.10.10.60">
    <property type="entry name" value="Homeodomain-like"/>
    <property type="match status" value="2"/>
</dbReference>
<dbReference type="SMART" id="SM00717">
    <property type="entry name" value="SANT"/>
    <property type="match status" value="2"/>
</dbReference>
<dbReference type="InterPro" id="IPR015495">
    <property type="entry name" value="Myb_TF_plants"/>
</dbReference>
<evidence type="ECO:0000256" key="1">
    <source>
        <dbReference type="ARBA" id="ARBA00004123"/>
    </source>
</evidence>
<keyword evidence="3" id="KW-0805">Transcription regulation</keyword>
<comment type="subcellular location">
    <subcellularLocation>
        <location evidence="1">Nucleus</location>
    </subcellularLocation>
</comment>
<evidence type="ECO:0000256" key="5">
    <source>
        <dbReference type="ARBA" id="ARBA00023159"/>
    </source>
</evidence>
<protein>
    <submittedName>
        <fullName evidence="10">Uncharacterized protein</fullName>
    </submittedName>
</protein>
<evidence type="ECO:0000259" key="9">
    <source>
        <dbReference type="PROSITE" id="PS51294"/>
    </source>
</evidence>
<evidence type="ECO:0000313" key="11">
    <source>
        <dbReference type="Proteomes" id="UP000806378"/>
    </source>
</evidence>
<dbReference type="Pfam" id="PF00249">
    <property type="entry name" value="Myb_DNA-binding"/>
    <property type="match status" value="2"/>
</dbReference>
<dbReference type="Proteomes" id="UP000806378">
    <property type="component" value="Unassembled WGS sequence"/>
</dbReference>
<evidence type="ECO:0000256" key="4">
    <source>
        <dbReference type="ARBA" id="ARBA00023125"/>
    </source>
</evidence>
<evidence type="ECO:0000313" key="10">
    <source>
        <dbReference type="EMBL" id="KAF7851398.1"/>
    </source>
</evidence>
<evidence type="ECO:0000256" key="6">
    <source>
        <dbReference type="ARBA" id="ARBA00023163"/>
    </source>
</evidence>
<dbReference type="InterPro" id="IPR017930">
    <property type="entry name" value="Myb_dom"/>
</dbReference>
<dbReference type="PROSITE" id="PS51294">
    <property type="entry name" value="HTH_MYB"/>
    <property type="match status" value="2"/>
</dbReference>
<name>A0A8T0CUX0_CORYI</name>
<dbReference type="GO" id="GO:0005634">
    <property type="term" value="C:nucleus"/>
    <property type="evidence" value="ECO:0007669"/>
    <property type="project" value="UniProtKB-SubCell"/>
</dbReference>
<keyword evidence="11" id="KW-1185">Reference proteome</keyword>
<dbReference type="OrthoDB" id="2143914at2759"/>
<dbReference type="InterPro" id="IPR001005">
    <property type="entry name" value="SANT/Myb"/>
</dbReference>
<feature type="domain" description="Myb-like" evidence="8">
    <location>
        <begin position="10"/>
        <end position="58"/>
    </location>
</feature>
<gene>
    <name evidence="10" type="ORF">BT93_L4016</name>
</gene>
<feature type="domain" description="HTH myb-type" evidence="9">
    <location>
        <begin position="9"/>
        <end position="62"/>
    </location>
</feature>
<evidence type="ECO:0000256" key="7">
    <source>
        <dbReference type="ARBA" id="ARBA00023242"/>
    </source>
</evidence>
<sequence length="209" mass="24491">MQKGSLYGVRKGAWTEEEDALLRGCVQRYGEGEWHRVPQRAGLNRCRKSCRLRWLNYLKPYIKRGKFQDDEVDMIIRLHKLLGNRWSLIAGRLPGRTANDVKNYWNTNVRKVITCQGKPENEKPQDLVKVEVIKPCPWIISKNFSSLGVESHRELNESREPCVHDAPPNRNLQIDNDFEPRSETMEPWLDCWSGLSFDAESIWDWLPEN</sequence>
<dbReference type="PROSITE" id="PS50090">
    <property type="entry name" value="MYB_LIKE"/>
    <property type="match status" value="2"/>
</dbReference>
<comment type="caution">
    <text evidence="10">The sequence shown here is derived from an EMBL/GenBank/DDBJ whole genome shotgun (WGS) entry which is preliminary data.</text>
</comment>
<evidence type="ECO:0000256" key="3">
    <source>
        <dbReference type="ARBA" id="ARBA00023015"/>
    </source>
</evidence>
<reference evidence="10" key="1">
    <citation type="submission" date="2020-05" db="EMBL/GenBank/DDBJ databases">
        <title>WGS assembly of Corymbia citriodora subspecies variegata.</title>
        <authorList>
            <person name="Barry K."/>
            <person name="Hundley H."/>
            <person name="Shu S."/>
            <person name="Jenkins J."/>
            <person name="Grimwood J."/>
            <person name="Baten A."/>
        </authorList>
    </citation>
    <scope>NUCLEOTIDE SEQUENCE</scope>
    <source>
        <strain evidence="10">CV2-018</strain>
    </source>
</reference>
<evidence type="ECO:0000256" key="2">
    <source>
        <dbReference type="ARBA" id="ARBA00022737"/>
    </source>
</evidence>
<dbReference type="AlphaFoldDB" id="A0A8T0CUX0"/>
<keyword evidence="7" id="KW-0539">Nucleus</keyword>
<proteinExistence type="predicted"/>
<dbReference type="GO" id="GO:0080090">
    <property type="term" value="P:regulation of primary metabolic process"/>
    <property type="evidence" value="ECO:0007669"/>
    <property type="project" value="UniProtKB-ARBA"/>
</dbReference>
<dbReference type="PANTHER" id="PTHR47999">
    <property type="entry name" value="TRANSCRIPTION FACTOR MYB8-RELATED-RELATED"/>
    <property type="match status" value="1"/>
</dbReference>
<feature type="domain" description="HTH myb-type" evidence="9">
    <location>
        <begin position="63"/>
        <end position="113"/>
    </location>
</feature>
<dbReference type="GO" id="GO:0003677">
    <property type="term" value="F:DNA binding"/>
    <property type="evidence" value="ECO:0007669"/>
    <property type="project" value="UniProtKB-KW"/>
</dbReference>
<evidence type="ECO:0000259" key="8">
    <source>
        <dbReference type="PROSITE" id="PS50090"/>
    </source>
</evidence>
<feature type="domain" description="Myb-like" evidence="8">
    <location>
        <begin position="59"/>
        <end position="109"/>
    </location>
</feature>
<dbReference type="CDD" id="cd00167">
    <property type="entry name" value="SANT"/>
    <property type="match status" value="2"/>
</dbReference>
<dbReference type="FunFam" id="1.10.10.60:FF:000218">
    <property type="entry name" value="Myb transcription factor"/>
    <property type="match status" value="1"/>
</dbReference>
<keyword evidence="6" id="KW-0804">Transcription</keyword>
<keyword evidence="2" id="KW-0677">Repeat</keyword>
<accession>A0A8T0CUX0</accession>
<keyword evidence="4" id="KW-0238">DNA-binding</keyword>
<dbReference type="PANTHER" id="PTHR47999:SF121">
    <property type="entry name" value="MYB TRANSCRIPTION FACTOR"/>
    <property type="match status" value="1"/>
</dbReference>
<dbReference type="SUPFAM" id="SSF46689">
    <property type="entry name" value="Homeodomain-like"/>
    <property type="match status" value="1"/>
</dbReference>
<keyword evidence="5" id="KW-0010">Activator</keyword>
<dbReference type="Gramene" id="rna-gnl|WGS:JABURB|Cocit.L4016.1">
    <property type="protein sequence ID" value="cds-KAF7851398.1"/>
    <property type="gene ID" value="gene-BT93_L4016"/>
</dbReference>
<dbReference type="InterPro" id="IPR009057">
    <property type="entry name" value="Homeodomain-like_sf"/>
</dbReference>